<protein>
    <submittedName>
        <fullName evidence="1">Uncharacterized protein</fullName>
    </submittedName>
</protein>
<name>A0A4U8T248_9HELI</name>
<dbReference type="AlphaFoldDB" id="A0A4U8T248"/>
<sequence>MFEEDLFSKILDRNAGDIFSILKLLEEDVISAYDQHNELALANALSGIRKIRRLLNEVLMEKSLSDEIF</sequence>
<reference evidence="1 2" key="1">
    <citation type="journal article" date="2014" name="Genome Announc.">
        <title>Draft genome sequences of eight enterohepatic helicobacter species isolated from both laboratory and wild rodents.</title>
        <authorList>
            <person name="Sheh A."/>
            <person name="Shen Z."/>
            <person name="Fox J.G."/>
        </authorList>
    </citation>
    <scope>NUCLEOTIDE SEQUENCE [LARGE SCALE GENOMIC DNA]</scope>
    <source>
        <strain evidence="1 2">MIT 96-1001</strain>
    </source>
</reference>
<evidence type="ECO:0000313" key="2">
    <source>
        <dbReference type="Proteomes" id="UP000029921"/>
    </source>
</evidence>
<gene>
    <name evidence="1" type="ORF">LS74_001190</name>
</gene>
<keyword evidence="2" id="KW-1185">Reference proteome</keyword>
<comment type="caution">
    <text evidence="1">The sequence shown here is derived from an EMBL/GenBank/DDBJ whole genome shotgun (WGS) entry which is preliminary data.</text>
</comment>
<proteinExistence type="predicted"/>
<accession>A0A4U8T248</accession>
<organism evidence="1 2">
    <name type="scientific">Helicobacter magdeburgensis</name>
    <dbReference type="NCBI Taxonomy" id="471858"/>
    <lineage>
        <taxon>Bacteria</taxon>
        <taxon>Pseudomonadati</taxon>
        <taxon>Campylobacterota</taxon>
        <taxon>Epsilonproteobacteria</taxon>
        <taxon>Campylobacterales</taxon>
        <taxon>Helicobacteraceae</taxon>
        <taxon>Helicobacter</taxon>
    </lineage>
</organism>
<dbReference type="RefSeq" id="WP_034586447.1">
    <property type="nucleotide sequence ID" value="NZ_JRPE02000002.1"/>
</dbReference>
<dbReference type="EMBL" id="JRPE02000002">
    <property type="protein sequence ID" value="TLD93374.1"/>
    <property type="molecule type" value="Genomic_DNA"/>
</dbReference>
<dbReference type="Proteomes" id="UP000029921">
    <property type="component" value="Unassembled WGS sequence"/>
</dbReference>
<evidence type="ECO:0000313" key="1">
    <source>
        <dbReference type="EMBL" id="TLD93374.1"/>
    </source>
</evidence>